<evidence type="ECO:0000256" key="2">
    <source>
        <dbReference type="SAM" id="MobiDB-lite"/>
    </source>
</evidence>
<feature type="region of interest" description="Disordered" evidence="2">
    <location>
        <begin position="260"/>
        <end position="281"/>
    </location>
</feature>
<name>A0AAD4FEW5_9PLEO</name>
<keyword evidence="1" id="KW-0862">Zinc</keyword>
<feature type="region of interest" description="Disordered" evidence="2">
    <location>
        <begin position="64"/>
        <end position="89"/>
    </location>
</feature>
<feature type="compositionally biased region" description="Polar residues" evidence="2">
    <location>
        <begin position="71"/>
        <end position="89"/>
    </location>
</feature>
<accession>A0AAD4FEW5</accession>
<dbReference type="EMBL" id="JAANER010000006">
    <property type="protein sequence ID" value="KAG9188120.1"/>
    <property type="molecule type" value="Genomic_DNA"/>
</dbReference>
<feature type="compositionally biased region" description="Polar residues" evidence="2">
    <location>
        <begin position="27"/>
        <end position="39"/>
    </location>
</feature>
<dbReference type="Proteomes" id="UP001199106">
    <property type="component" value="Unassembled WGS sequence"/>
</dbReference>
<feature type="compositionally biased region" description="Basic and acidic residues" evidence="2">
    <location>
        <begin position="1"/>
        <end position="22"/>
    </location>
</feature>
<dbReference type="GO" id="GO:0008270">
    <property type="term" value="F:zinc ion binding"/>
    <property type="evidence" value="ECO:0007669"/>
    <property type="project" value="UniProtKB-KW"/>
</dbReference>
<reference evidence="4" key="1">
    <citation type="submission" date="2021-07" db="EMBL/GenBank/DDBJ databases">
        <title>Genome Resource of American Ginseng Black Spot Pathogen Alternaria panax.</title>
        <authorList>
            <person name="Qiu C."/>
            <person name="Wang W."/>
            <person name="Liu Z."/>
        </authorList>
    </citation>
    <scope>NUCLEOTIDE SEQUENCE</scope>
    <source>
        <strain evidence="4">BNCC115425</strain>
    </source>
</reference>
<protein>
    <recommendedName>
        <fullName evidence="3">C2H2-type domain-containing protein</fullName>
    </recommendedName>
</protein>
<dbReference type="PROSITE" id="PS00028">
    <property type="entry name" value="ZINC_FINGER_C2H2_1"/>
    <property type="match status" value="1"/>
</dbReference>
<comment type="caution">
    <text evidence="4">The sequence shown here is derived from an EMBL/GenBank/DDBJ whole genome shotgun (WGS) entry which is preliminary data.</text>
</comment>
<dbReference type="Gene3D" id="3.30.160.60">
    <property type="entry name" value="Classic Zinc Finger"/>
    <property type="match status" value="1"/>
</dbReference>
<gene>
    <name evidence="4" type="ORF">G6011_02043</name>
</gene>
<dbReference type="PROSITE" id="PS50157">
    <property type="entry name" value="ZINC_FINGER_C2H2_2"/>
    <property type="match status" value="1"/>
</dbReference>
<organism evidence="4 5">
    <name type="scientific">Alternaria panax</name>
    <dbReference type="NCBI Taxonomy" id="48097"/>
    <lineage>
        <taxon>Eukaryota</taxon>
        <taxon>Fungi</taxon>
        <taxon>Dikarya</taxon>
        <taxon>Ascomycota</taxon>
        <taxon>Pezizomycotina</taxon>
        <taxon>Dothideomycetes</taxon>
        <taxon>Pleosporomycetidae</taxon>
        <taxon>Pleosporales</taxon>
        <taxon>Pleosporineae</taxon>
        <taxon>Pleosporaceae</taxon>
        <taxon>Alternaria</taxon>
        <taxon>Alternaria sect. Panax</taxon>
    </lineage>
</organism>
<feature type="region of interest" description="Disordered" evidence="2">
    <location>
        <begin position="1"/>
        <end position="39"/>
    </location>
</feature>
<keyword evidence="1" id="KW-0863">Zinc-finger</keyword>
<proteinExistence type="predicted"/>
<evidence type="ECO:0000313" key="4">
    <source>
        <dbReference type="EMBL" id="KAG9188120.1"/>
    </source>
</evidence>
<dbReference type="AlphaFoldDB" id="A0AAD4FEW5"/>
<feature type="domain" description="C2H2-type" evidence="3">
    <location>
        <begin position="238"/>
        <end position="268"/>
    </location>
</feature>
<evidence type="ECO:0000259" key="3">
    <source>
        <dbReference type="PROSITE" id="PS50157"/>
    </source>
</evidence>
<keyword evidence="1" id="KW-0479">Metal-binding</keyword>
<evidence type="ECO:0000256" key="1">
    <source>
        <dbReference type="PROSITE-ProRule" id="PRU00042"/>
    </source>
</evidence>
<sequence>MAHDQTQRRDEASWSQEGEEHRRRSSFAPTSVCNSRAEQALTITSPSSGHGVYNQHWSPVPTYPQPHGAYYSNSGSQQPLSPEHNTVGSGTYQYHTSAVAASQTAHVASYEYPSLQPYANQYPHGAAYSNPNFPMNQGYNNVETAHLALSPSSVSPACQGPSYTYATPTASVATLPPNVMYAIPPVQSPGRSPIDAEYSVPCPYRCGTVLTGVHALGNLTRHLKTQACAGSSRAKVRYPCPIDGCERQYARSDGLRVHMRRRHGAPPPVPQTDGVVNDDED</sequence>
<evidence type="ECO:0000313" key="5">
    <source>
        <dbReference type="Proteomes" id="UP001199106"/>
    </source>
</evidence>
<keyword evidence="5" id="KW-1185">Reference proteome</keyword>
<dbReference type="SMART" id="SM00355">
    <property type="entry name" value="ZnF_C2H2"/>
    <property type="match status" value="1"/>
</dbReference>
<dbReference type="InterPro" id="IPR013087">
    <property type="entry name" value="Znf_C2H2_type"/>
</dbReference>